<keyword evidence="2" id="KW-1185">Reference proteome</keyword>
<evidence type="ECO:0000313" key="2">
    <source>
        <dbReference type="Proteomes" id="UP000584824"/>
    </source>
</evidence>
<accession>A0A7W6K169</accession>
<dbReference type="EMBL" id="JACIDU010000006">
    <property type="protein sequence ID" value="MBB4103305.1"/>
    <property type="molecule type" value="Genomic_DNA"/>
</dbReference>
<dbReference type="RefSeq" id="WP_183791694.1">
    <property type="nucleotide sequence ID" value="NZ_JACIDU010000006.1"/>
</dbReference>
<dbReference type="AlphaFoldDB" id="A0A7W6K169"/>
<dbReference type="Proteomes" id="UP000584824">
    <property type="component" value="Unassembled WGS sequence"/>
</dbReference>
<proteinExistence type="predicted"/>
<comment type="caution">
    <text evidence="1">The sequence shown here is derived from an EMBL/GenBank/DDBJ whole genome shotgun (WGS) entry which is preliminary data.</text>
</comment>
<protein>
    <recommendedName>
        <fullName evidence="3">FG-GAP repeat-containing protein</fullName>
    </recommendedName>
</protein>
<evidence type="ECO:0008006" key="3">
    <source>
        <dbReference type="Google" id="ProtNLM"/>
    </source>
</evidence>
<organism evidence="1 2">
    <name type="scientific">Allorhizobium borbori</name>
    <dbReference type="NCBI Taxonomy" id="485907"/>
    <lineage>
        <taxon>Bacteria</taxon>
        <taxon>Pseudomonadati</taxon>
        <taxon>Pseudomonadota</taxon>
        <taxon>Alphaproteobacteria</taxon>
        <taxon>Hyphomicrobiales</taxon>
        <taxon>Rhizobiaceae</taxon>
        <taxon>Rhizobium/Agrobacterium group</taxon>
        <taxon>Allorhizobium</taxon>
    </lineage>
</organism>
<reference evidence="1 2" key="1">
    <citation type="submission" date="2020-08" db="EMBL/GenBank/DDBJ databases">
        <title>Genomic Encyclopedia of Type Strains, Phase IV (KMG-IV): sequencing the most valuable type-strain genomes for metagenomic binning, comparative biology and taxonomic classification.</title>
        <authorList>
            <person name="Goeker M."/>
        </authorList>
    </citation>
    <scope>NUCLEOTIDE SEQUENCE [LARGE SCALE GENOMIC DNA]</scope>
    <source>
        <strain evidence="1 2">DSM 26385</strain>
    </source>
</reference>
<sequence>MNVAEDGNDIRPAAGFASVVGEPGDVNGDGRADFEIAATTSTALVSGDFTL</sequence>
<name>A0A7W6K169_9HYPH</name>
<gene>
    <name evidence="1" type="ORF">GGQ66_001862</name>
</gene>
<evidence type="ECO:0000313" key="1">
    <source>
        <dbReference type="EMBL" id="MBB4103305.1"/>
    </source>
</evidence>